<organism evidence="2 3">
    <name type="scientific">Candida verbasci</name>
    <dbReference type="NCBI Taxonomy" id="1227364"/>
    <lineage>
        <taxon>Eukaryota</taxon>
        <taxon>Fungi</taxon>
        <taxon>Dikarya</taxon>
        <taxon>Ascomycota</taxon>
        <taxon>Saccharomycotina</taxon>
        <taxon>Pichiomycetes</taxon>
        <taxon>Debaryomycetaceae</taxon>
        <taxon>Candida/Lodderomyces clade</taxon>
        <taxon>Candida</taxon>
    </lineage>
</organism>
<gene>
    <name evidence="2" type="ORF">CANVERA_P2252</name>
</gene>
<evidence type="ECO:0000256" key="1">
    <source>
        <dbReference type="SAM" id="MobiDB-lite"/>
    </source>
</evidence>
<dbReference type="OrthoDB" id="4018341at2759"/>
<accession>A0A9W4TU63</accession>
<feature type="compositionally biased region" description="Basic and acidic residues" evidence="1">
    <location>
        <begin position="308"/>
        <end position="320"/>
    </location>
</feature>
<reference evidence="2" key="1">
    <citation type="submission" date="2022-12" db="EMBL/GenBank/DDBJ databases">
        <authorList>
            <person name="Brejova B."/>
        </authorList>
    </citation>
    <scope>NUCLEOTIDE SEQUENCE</scope>
</reference>
<dbReference type="EMBL" id="CANTUO010000002">
    <property type="protein sequence ID" value="CAI5757739.1"/>
    <property type="molecule type" value="Genomic_DNA"/>
</dbReference>
<feature type="compositionally biased region" description="Basic residues" evidence="1">
    <location>
        <begin position="13"/>
        <end position="23"/>
    </location>
</feature>
<feature type="compositionally biased region" description="Basic and acidic residues" evidence="1">
    <location>
        <begin position="84"/>
        <end position="98"/>
    </location>
</feature>
<feature type="compositionally biased region" description="Polar residues" evidence="1">
    <location>
        <begin position="276"/>
        <end position="287"/>
    </location>
</feature>
<feature type="compositionally biased region" description="Basic and acidic residues" evidence="1">
    <location>
        <begin position="402"/>
        <end position="432"/>
    </location>
</feature>
<feature type="compositionally biased region" description="Basic and acidic residues" evidence="1">
    <location>
        <begin position="254"/>
        <end position="274"/>
    </location>
</feature>
<feature type="compositionally biased region" description="Basic residues" evidence="1">
    <location>
        <begin position="339"/>
        <end position="350"/>
    </location>
</feature>
<feature type="region of interest" description="Disordered" evidence="1">
    <location>
        <begin position="1"/>
        <end position="42"/>
    </location>
</feature>
<name>A0A9W4TU63_9ASCO</name>
<protein>
    <submittedName>
        <fullName evidence="2">Uncharacterized protein</fullName>
    </submittedName>
</protein>
<sequence length="697" mass="80648">MSNPSSSSFEKRKERRRQSKNRKSNQENQEDPVNSKSINSADKEFENDLDYLLTSTEKDANSLIKEQEYVMVESVDEIVISAEKDKEIGKLKPKKIEAKGFTVADITKDMEGLDFSTDDEGEGEGEGKESSVKVEKKKPKNKNLKEDKEVDTGSKNIQDKPKPRKPRNRNKRKDEKKPDQEQGGEENELLATTEIKPLEGKSNVNDKPESSKKRKPRNRSKNDDTEELKDDATTEKKQEIVKPTNRRPRNRKKKVEDVKSDEKAIIFKDEKEAETTTEQNSEITRAPETTETKSKSKRPRNRKKKTEKKPESTNEEKSEPQAEAVDNLSAQSEESKPAEKKKKSSTRKPKAAKDSENPNEAKETANEERQVTTQDLANAVDSNKQDKQDKSKKPRTRKPKAKKQEVSIEDNKVCEDNKINENNDRIDDAKESTEEEGEVEGVEEEVKPIFQQLKHHQIDENPFNIKLRSVKSSTKNTTNSILPELKPIKTIIGLSHQQILHGDLSDVKIKTLMNSSSASKYASSSIKFTTKYTDEIFNKFELKKIFITLCINIALHESIGYKKTIQLYPNILELFSQYDELNLETTRTQLTKSNKLIHQNNLDYSVLSYFGHILIWALDQQRRNKFSLFIEKFELNLTKKEIQSKIGGFHLWDKLFRELKGMNSKRWKHIIKFRNLFPYEEDQFMIILRFMNIDENI</sequence>
<dbReference type="AlphaFoldDB" id="A0A9W4TU63"/>
<feature type="compositionally biased region" description="Acidic residues" evidence="1">
    <location>
        <begin position="433"/>
        <end position="442"/>
    </location>
</feature>
<proteinExistence type="predicted"/>
<feature type="region of interest" description="Disordered" evidence="1">
    <location>
        <begin position="84"/>
        <end position="442"/>
    </location>
</feature>
<feature type="compositionally biased region" description="Polar residues" evidence="1">
    <location>
        <begin position="31"/>
        <end position="40"/>
    </location>
</feature>
<dbReference type="Proteomes" id="UP001152885">
    <property type="component" value="Unassembled WGS sequence"/>
</dbReference>
<feature type="compositionally biased region" description="Basic and acidic residues" evidence="1">
    <location>
        <begin position="351"/>
        <end position="370"/>
    </location>
</feature>
<evidence type="ECO:0000313" key="2">
    <source>
        <dbReference type="EMBL" id="CAI5757739.1"/>
    </source>
</evidence>
<feature type="compositionally biased region" description="Basic residues" evidence="1">
    <location>
        <begin position="162"/>
        <end position="171"/>
    </location>
</feature>
<comment type="caution">
    <text evidence="2">The sequence shown here is derived from an EMBL/GenBank/DDBJ whole genome shotgun (WGS) entry which is preliminary data.</text>
</comment>
<evidence type="ECO:0000313" key="3">
    <source>
        <dbReference type="Proteomes" id="UP001152885"/>
    </source>
</evidence>
<keyword evidence="3" id="KW-1185">Reference proteome</keyword>
<feature type="compositionally biased region" description="Basic and acidic residues" evidence="1">
    <location>
        <begin position="125"/>
        <end position="134"/>
    </location>
</feature>
<feature type="compositionally biased region" description="Basic residues" evidence="1">
    <location>
        <begin position="244"/>
        <end position="253"/>
    </location>
</feature>
<feature type="compositionally biased region" description="Basic and acidic residues" evidence="1">
    <location>
        <begin position="143"/>
        <end position="161"/>
    </location>
</feature>
<feature type="compositionally biased region" description="Basic and acidic residues" evidence="1">
    <location>
        <begin position="196"/>
        <end position="211"/>
    </location>
</feature>
<feature type="compositionally biased region" description="Basic and acidic residues" evidence="1">
    <location>
        <begin position="230"/>
        <end position="240"/>
    </location>
</feature>
<feature type="compositionally biased region" description="Basic residues" evidence="1">
    <location>
        <begin position="295"/>
        <end position="307"/>
    </location>
</feature>
<feature type="compositionally biased region" description="Basic residues" evidence="1">
    <location>
        <begin position="392"/>
        <end position="401"/>
    </location>
</feature>